<keyword evidence="3" id="KW-0408">Iron</keyword>
<dbReference type="InterPro" id="IPR001128">
    <property type="entry name" value="Cyt_P450"/>
</dbReference>
<keyword evidence="5" id="KW-1185">Reference proteome</keyword>
<evidence type="ECO:0000313" key="5">
    <source>
        <dbReference type="Proteomes" id="UP000763557"/>
    </source>
</evidence>
<dbReference type="InterPro" id="IPR017972">
    <property type="entry name" value="Cyt_P450_CS"/>
</dbReference>
<evidence type="ECO:0000256" key="2">
    <source>
        <dbReference type="ARBA" id="ARBA00010617"/>
    </source>
</evidence>
<evidence type="ECO:0000313" key="4">
    <source>
        <dbReference type="EMBL" id="NRN70949.1"/>
    </source>
</evidence>
<keyword evidence="3" id="KW-0560">Oxidoreductase</keyword>
<sequence length="437" mass="48256">MMVATGLPPGPALPAMAQTILSVTNPLSFADRCRAKYGDVFTMRVFPVGQVVCVSDIGIIRDIVTSDGSVFRAGEANSVIEFVVGRNSLLMLDGGEHIRRRRVLLPPFRGASVRGHQRSVGQIAADCARWWPVGRPIRLLPRMQEITLEIMMRSVFGITDLARLAGLRTLVPQLLHMNPAIMLFPPLRRDLGPRSPGGRYARVKRAVDGIIHQEIDRRRRDTAGTTGEDVLSGLMDVRDEHGAPLSDEELRDHLVTLLAVGHETTATSMSWIFERLVRHPRVLARLRTEIAESTTDEPEYVDAVINETLRLRPVVSDIARVATTDTRVGGYHVPRGTMIALSISAIHRSPDQFSAPEAFRPERFLDGETAHEVFLPFGGGPHRCLGASFAMMVMRRVVPRIVAELDIRAARPEPESARLTGPVLTPSRGAEVVVSRR</sequence>
<gene>
    <name evidence="4" type="ORF">GC106_82240</name>
</gene>
<evidence type="ECO:0000256" key="3">
    <source>
        <dbReference type="RuleBase" id="RU000461"/>
    </source>
</evidence>
<comment type="caution">
    <text evidence="4">The sequence shown here is derived from an EMBL/GenBank/DDBJ whole genome shotgun (WGS) entry which is preliminary data.</text>
</comment>
<dbReference type="EMBL" id="JAAATY010000048">
    <property type="protein sequence ID" value="NRN70949.1"/>
    <property type="molecule type" value="Genomic_DNA"/>
</dbReference>
<dbReference type="Gene3D" id="1.10.630.10">
    <property type="entry name" value="Cytochrome P450"/>
    <property type="match status" value="1"/>
</dbReference>
<comment type="cofactor">
    <cofactor evidence="1">
        <name>heme</name>
        <dbReference type="ChEBI" id="CHEBI:30413"/>
    </cofactor>
</comment>
<dbReference type="PANTHER" id="PTHR24305">
    <property type="entry name" value="CYTOCHROME P450"/>
    <property type="match status" value="1"/>
</dbReference>
<keyword evidence="3" id="KW-0503">Monooxygenase</keyword>
<name>A0ABX2FIK7_9PSEU</name>
<evidence type="ECO:0000256" key="1">
    <source>
        <dbReference type="ARBA" id="ARBA00001971"/>
    </source>
</evidence>
<dbReference type="CDD" id="cd11053">
    <property type="entry name" value="CYP110-like"/>
    <property type="match status" value="1"/>
</dbReference>
<protein>
    <submittedName>
        <fullName evidence="4">Epi-isozizaene 5-monooxygenase/(E)-beta-farnesene synthase</fullName>
    </submittedName>
</protein>
<dbReference type="PRINTS" id="PR00385">
    <property type="entry name" value="P450"/>
</dbReference>
<dbReference type="InterPro" id="IPR050121">
    <property type="entry name" value="Cytochrome_P450_monoxygenase"/>
</dbReference>
<dbReference type="InterPro" id="IPR036396">
    <property type="entry name" value="Cyt_P450_sf"/>
</dbReference>
<dbReference type="Pfam" id="PF00067">
    <property type="entry name" value="p450"/>
    <property type="match status" value="1"/>
</dbReference>
<dbReference type="PRINTS" id="PR00463">
    <property type="entry name" value="EP450I"/>
</dbReference>
<accession>A0ABX2FIK7</accession>
<dbReference type="Proteomes" id="UP000763557">
    <property type="component" value="Unassembled WGS sequence"/>
</dbReference>
<reference evidence="4 5" key="1">
    <citation type="submission" date="2020-01" db="EMBL/GenBank/DDBJ databases">
        <title>Kibdelosporangium persica a novel Actinomycetes from a hot desert in Iran.</title>
        <authorList>
            <person name="Safaei N."/>
            <person name="Zaburannyi N."/>
            <person name="Mueller R."/>
            <person name="Wink J."/>
        </authorList>
    </citation>
    <scope>NUCLEOTIDE SEQUENCE [LARGE SCALE GENOMIC DNA]</scope>
    <source>
        <strain evidence="4 5">4NS15</strain>
    </source>
</reference>
<dbReference type="PANTHER" id="PTHR24305:SF166">
    <property type="entry name" value="CYTOCHROME P450 12A4, MITOCHONDRIAL-RELATED"/>
    <property type="match status" value="1"/>
</dbReference>
<proteinExistence type="inferred from homology"/>
<dbReference type="SUPFAM" id="SSF48264">
    <property type="entry name" value="Cytochrome P450"/>
    <property type="match status" value="1"/>
</dbReference>
<dbReference type="InterPro" id="IPR002401">
    <property type="entry name" value="Cyt_P450_E_grp-I"/>
</dbReference>
<keyword evidence="3" id="KW-0349">Heme</keyword>
<organism evidence="4 5">
    <name type="scientific">Kibdelosporangium persicum</name>
    <dbReference type="NCBI Taxonomy" id="2698649"/>
    <lineage>
        <taxon>Bacteria</taxon>
        <taxon>Bacillati</taxon>
        <taxon>Actinomycetota</taxon>
        <taxon>Actinomycetes</taxon>
        <taxon>Pseudonocardiales</taxon>
        <taxon>Pseudonocardiaceae</taxon>
        <taxon>Kibdelosporangium</taxon>
    </lineage>
</organism>
<dbReference type="PROSITE" id="PS00086">
    <property type="entry name" value="CYTOCHROME_P450"/>
    <property type="match status" value="1"/>
</dbReference>
<keyword evidence="3" id="KW-0479">Metal-binding</keyword>
<comment type="similarity">
    <text evidence="2 3">Belongs to the cytochrome P450 family.</text>
</comment>